<name>K0T7D5_THAOC</name>
<evidence type="ECO:0000256" key="1">
    <source>
        <dbReference type="SAM" id="MobiDB-lite"/>
    </source>
</evidence>
<feature type="non-terminal residue" evidence="2">
    <location>
        <position position="113"/>
    </location>
</feature>
<feature type="region of interest" description="Disordered" evidence="1">
    <location>
        <begin position="1"/>
        <end position="113"/>
    </location>
</feature>
<evidence type="ECO:0000313" key="3">
    <source>
        <dbReference type="Proteomes" id="UP000266841"/>
    </source>
</evidence>
<accession>K0T7D5</accession>
<reference evidence="2 3" key="1">
    <citation type="journal article" date="2012" name="Genome Biol.">
        <title>Genome and low-iron response of an oceanic diatom adapted to chronic iron limitation.</title>
        <authorList>
            <person name="Lommer M."/>
            <person name="Specht M."/>
            <person name="Roy A.S."/>
            <person name="Kraemer L."/>
            <person name="Andreson R."/>
            <person name="Gutowska M.A."/>
            <person name="Wolf J."/>
            <person name="Bergner S.V."/>
            <person name="Schilhabel M.B."/>
            <person name="Klostermeier U.C."/>
            <person name="Beiko R.G."/>
            <person name="Rosenstiel P."/>
            <person name="Hippler M."/>
            <person name="Laroche J."/>
        </authorList>
    </citation>
    <scope>NUCLEOTIDE SEQUENCE [LARGE SCALE GENOMIC DNA]</scope>
    <source>
        <strain evidence="2 3">CCMP1005</strain>
    </source>
</reference>
<dbReference type="Proteomes" id="UP000266841">
    <property type="component" value="Unassembled WGS sequence"/>
</dbReference>
<gene>
    <name evidence="2" type="ORF">THAOC_05367</name>
</gene>
<comment type="caution">
    <text evidence="2">The sequence shown here is derived from an EMBL/GenBank/DDBJ whole genome shotgun (WGS) entry which is preliminary data.</text>
</comment>
<dbReference type="EMBL" id="AGNL01004926">
    <property type="protein sequence ID" value="EJK73034.1"/>
    <property type="molecule type" value="Genomic_DNA"/>
</dbReference>
<evidence type="ECO:0000313" key="2">
    <source>
        <dbReference type="EMBL" id="EJK73034.1"/>
    </source>
</evidence>
<proteinExistence type="predicted"/>
<keyword evidence="3" id="KW-1185">Reference proteome</keyword>
<protein>
    <submittedName>
        <fullName evidence="2">Uncharacterized protein</fullName>
    </submittedName>
</protein>
<organism evidence="2 3">
    <name type="scientific">Thalassiosira oceanica</name>
    <name type="common">Marine diatom</name>
    <dbReference type="NCBI Taxonomy" id="159749"/>
    <lineage>
        <taxon>Eukaryota</taxon>
        <taxon>Sar</taxon>
        <taxon>Stramenopiles</taxon>
        <taxon>Ochrophyta</taxon>
        <taxon>Bacillariophyta</taxon>
        <taxon>Coscinodiscophyceae</taxon>
        <taxon>Thalassiosirophycidae</taxon>
        <taxon>Thalassiosirales</taxon>
        <taxon>Thalassiosiraceae</taxon>
        <taxon>Thalassiosira</taxon>
    </lineage>
</organism>
<feature type="compositionally biased region" description="Polar residues" evidence="1">
    <location>
        <begin position="84"/>
        <end position="113"/>
    </location>
</feature>
<dbReference type="AlphaFoldDB" id="K0T7D5"/>
<sequence length="113" mass="11911">MHSHCLLMMKEVKSEDTQRAQQAWAPLGAHTKSPTSLGPARGTHKEPNKLGPRSGHTQRAQQAWAPLGAHTKSPTKLGPRSGAHTKSPTSLGPARSQQHSSTAGPRSVAAQAS</sequence>